<dbReference type="OrthoDB" id="4085918at2759"/>
<feature type="compositionally biased region" description="Basic and acidic residues" evidence="1">
    <location>
        <begin position="244"/>
        <end position="254"/>
    </location>
</feature>
<dbReference type="GeneID" id="66117434"/>
<name>A0A9P7VC12_9ASCO</name>
<dbReference type="RefSeq" id="XP_043050497.1">
    <property type="nucleotide sequence ID" value="XM_043194746.1"/>
</dbReference>
<evidence type="ECO:0000256" key="2">
    <source>
        <dbReference type="SAM" id="Phobius"/>
    </source>
</evidence>
<feature type="region of interest" description="Disordered" evidence="1">
    <location>
        <begin position="231"/>
        <end position="257"/>
    </location>
</feature>
<evidence type="ECO:0000256" key="1">
    <source>
        <dbReference type="SAM" id="MobiDB-lite"/>
    </source>
</evidence>
<sequence>MAIKYNTPEFLQGFVLENTVLIAGFSLTNGIIAATAFVRDTISGPHVLAFSIIHLMSVSTGTVHTKVSDMKYMLVVFPVVLMLNSIASTMFFTLKLLQLYSDWLVQHQNSDLENQAHDVISTRHSINSTIKNDQLGQSPIVTKKVSEKTLVNEYPTNTIFHYNTTYAIGPQFTSAPALEPPPPPPVSDPNTQSINFDSNKSTLVGTTSSNGTSTQLNRISYQSANLLFAEKTPASSTSSSSENNDTHEPFKGDTHYNSSQLTVPSCLPKVRKKSSDIINTPILSPNRAQIVHKSKSTSVISEADAATAKERNFVISNEKVLLLNINESLLPPLLRHGESPILERQRQQKEYELLSQTQVKAKAQTQSERLQQTQSQRLVSRDERLSKYTQSKSFTDKQTTISKSELSRILESHNLSDSENIPLPYIEEFGGCNSSLDQEEAFASFDGSYASQDQKIDCEQGSPLQNKSRNVLSGLETVQGYSQWDPSTLAHKKDNIKGNVNHISLGDWLQKSDQWNQRRVGSGVRIASFPLQDATGKQLPKAYTYDDLMLDDGQRNITSYFQRSSQAEEYVPNGSFDKIFDVTIGLDNDQDQDSVNDKQQREVFPNTVLDRTTSAPSLHTFRKPSNTEESSTNSYGTRYSEGADVDRSLKLTEIDIHTGDEAEQQPETPKPSPIKRFFQESPRKLSSVFKRNSRTSFDGSFMYPRHKHTGSTVSNQFSMNSTASSRSLPKKSLKSMLTHKALLLLQRPEVSSRRNSQSQAFRKRAFDTHQSHNSVPNFSSFHLDSGMVDHYFTKFSSPGFSSDQLEAWDINMVPDSDNSRVLSVPSAVIGQYDREKWRTLKELETINQHRTISSNLST</sequence>
<evidence type="ECO:0000313" key="3">
    <source>
        <dbReference type="EMBL" id="KAG7194950.1"/>
    </source>
</evidence>
<keyword evidence="2" id="KW-0812">Transmembrane</keyword>
<accession>A0A9P7VC12</accession>
<feature type="transmembrane region" description="Helical" evidence="2">
    <location>
        <begin position="20"/>
        <end position="38"/>
    </location>
</feature>
<organism evidence="3 4">
    <name type="scientific">Scheffersomyces spartinae</name>
    <dbReference type="NCBI Taxonomy" id="45513"/>
    <lineage>
        <taxon>Eukaryota</taxon>
        <taxon>Fungi</taxon>
        <taxon>Dikarya</taxon>
        <taxon>Ascomycota</taxon>
        <taxon>Saccharomycotina</taxon>
        <taxon>Pichiomycetes</taxon>
        <taxon>Debaryomycetaceae</taxon>
        <taxon>Scheffersomyces</taxon>
    </lineage>
</organism>
<feature type="region of interest" description="Disordered" evidence="1">
    <location>
        <begin position="610"/>
        <end position="643"/>
    </location>
</feature>
<keyword evidence="2" id="KW-1133">Transmembrane helix</keyword>
<feature type="transmembrane region" description="Helical" evidence="2">
    <location>
        <begin position="72"/>
        <end position="94"/>
    </location>
</feature>
<keyword evidence="4" id="KW-1185">Reference proteome</keyword>
<gene>
    <name evidence="3" type="ORF">KQ657_004060</name>
</gene>
<comment type="caution">
    <text evidence="3">The sequence shown here is derived from an EMBL/GenBank/DDBJ whole genome shotgun (WGS) entry which is preliminary data.</text>
</comment>
<proteinExistence type="predicted"/>
<reference evidence="3" key="1">
    <citation type="submission" date="2021-03" db="EMBL/GenBank/DDBJ databases">
        <authorList>
            <person name="Palmer J.M."/>
        </authorList>
    </citation>
    <scope>NUCLEOTIDE SEQUENCE</scope>
    <source>
        <strain evidence="3">ARV_011</strain>
    </source>
</reference>
<dbReference type="EMBL" id="JAHMUF010000005">
    <property type="protein sequence ID" value="KAG7194950.1"/>
    <property type="molecule type" value="Genomic_DNA"/>
</dbReference>
<feature type="compositionally biased region" description="Polar residues" evidence="1">
    <location>
        <begin position="610"/>
        <end position="637"/>
    </location>
</feature>
<keyword evidence="2" id="KW-0472">Membrane</keyword>
<evidence type="ECO:0000313" key="4">
    <source>
        <dbReference type="Proteomes" id="UP000790833"/>
    </source>
</evidence>
<protein>
    <submittedName>
        <fullName evidence="3">Uncharacterized protein</fullName>
    </submittedName>
</protein>
<dbReference type="Proteomes" id="UP000790833">
    <property type="component" value="Unassembled WGS sequence"/>
</dbReference>
<dbReference type="AlphaFoldDB" id="A0A9P7VC12"/>